<evidence type="ECO:0000256" key="2">
    <source>
        <dbReference type="ARBA" id="ARBA00022692"/>
    </source>
</evidence>
<protein>
    <submittedName>
        <fullName evidence="10">Concanavalin A-like lectin/glucanase</fullName>
    </submittedName>
</protein>
<dbReference type="InterPro" id="IPR013320">
    <property type="entry name" value="ConA-like_dom_sf"/>
</dbReference>
<dbReference type="InterPro" id="IPR005052">
    <property type="entry name" value="Lectin_leg"/>
</dbReference>
<accession>A0A066W2H2</accession>
<dbReference type="AlphaFoldDB" id="A0A066W2H2"/>
<feature type="domain" description="L-type lectin-like" evidence="9">
    <location>
        <begin position="44"/>
        <end position="267"/>
    </location>
</feature>
<dbReference type="PANTHER" id="PTHR12223:SF45">
    <property type="entry name" value="RE50040P"/>
    <property type="match status" value="1"/>
</dbReference>
<proteinExistence type="predicted"/>
<evidence type="ECO:0000313" key="11">
    <source>
        <dbReference type="Proteomes" id="UP000027361"/>
    </source>
</evidence>
<dbReference type="GO" id="GO:0005789">
    <property type="term" value="C:endoplasmic reticulum membrane"/>
    <property type="evidence" value="ECO:0007669"/>
    <property type="project" value="TreeGrafter"/>
</dbReference>
<sequence>MLASACPCLMRLLASAALLLWTTSIVPVLAQSASRSQELASDALVPIRTHSIAAPYVDSNLQNKFWDFGGDTIVDTSRAVRLTQDKPSQTGWLWSRSTLSPVNYQIIIEFKIDGHNPHLFGDGFAMWLTTERALTGPVFGSKNHFTGVGIIFDTYANTRHAYSFPRVMAVSGNGIDAYVTAQDGANLEVGGCSVDIRRAAVATKAKLTYVKSAYLELQLQYNDWDEWETCFNLENIAIPEHPFLGFTALTGDVSDNHDIISVETHTIVAKPKTSPQMRADREASKSKAEGRKQRHPSSSNVSGGFFAFLFSFIFTLIKWAIIIGAVGTAVMFGLRYKKKQDAKRF</sequence>
<dbReference type="GeneID" id="25264202"/>
<feature type="signal peptide" evidence="8">
    <location>
        <begin position="1"/>
        <end position="30"/>
    </location>
</feature>
<keyword evidence="3 8" id="KW-0732">Signal</keyword>
<dbReference type="FunFam" id="2.60.120.200:FF:000095">
    <property type="entry name" value="Lectin family integral membrane protein"/>
    <property type="match status" value="1"/>
</dbReference>
<dbReference type="Gene3D" id="2.60.120.200">
    <property type="match status" value="1"/>
</dbReference>
<keyword evidence="2 7" id="KW-0812">Transmembrane</keyword>
<dbReference type="OMA" id="GCTADIR"/>
<dbReference type="GO" id="GO:0005793">
    <property type="term" value="C:endoplasmic reticulum-Golgi intermediate compartment"/>
    <property type="evidence" value="ECO:0007669"/>
    <property type="project" value="TreeGrafter"/>
</dbReference>
<gene>
    <name evidence="10" type="ORF">K437DRAFT_255597</name>
</gene>
<name>A0A066W2H2_TILAU</name>
<dbReference type="RefSeq" id="XP_013244025.1">
    <property type="nucleotide sequence ID" value="XM_013388571.1"/>
</dbReference>
<dbReference type="SUPFAM" id="SSF49899">
    <property type="entry name" value="Concanavalin A-like lectins/glucanases"/>
    <property type="match status" value="1"/>
</dbReference>
<evidence type="ECO:0000313" key="10">
    <source>
        <dbReference type="EMBL" id="KDN48177.1"/>
    </source>
</evidence>
<dbReference type="Proteomes" id="UP000027361">
    <property type="component" value="Unassembled WGS sequence"/>
</dbReference>
<dbReference type="InParanoid" id="A0A066W2H2"/>
<comment type="caution">
    <text evidence="10">The sequence shown here is derived from an EMBL/GenBank/DDBJ whole genome shotgun (WGS) entry which is preliminary data.</text>
</comment>
<dbReference type="STRING" id="1037660.A0A066W2H2"/>
<dbReference type="GO" id="GO:0006888">
    <property type="term" value="P:endoplasmic reticulum to Golgi vesicle-mediated transport"/>
    <property type="evidence" value="ECO:0007669"/>
    <property type="project" value="TreeGrafter"/>
</dbReference>
<dbReference type="CDD" id="cd07308">
    <property type="entry name" value="lectin_leg-like"/>
    <property type="match status" value="1"/>
</dbReference>
<evidence type="ECO:0000256" key="3">
    <source>
        <dbReference type="ARBA" id="ARBA00022729"/>
    </source>
</evidence>
<keyword evidence="10" id="KW-0430">Lectin</keyword>
<evidence type="ECO:0000259" key="9">
    <source>
        <dbReference type="PROSITE" id="PS51328"/>
    </source>
</evidence>
<dbReference type="Pfam" id="PF03388">
    <property type="entry name" value="Lectin_leg-like"/>
    <property type="match status" value="1"/>
</dbReference>
<feature type="chain" id="PRO_5001628707" evidence="8">
    <location>
        <begin position="31"/>
        <end position="345"/>
    </location>
</feature>
<dbReference type="HOGENOM" id="CLU_041093_1_0_1"/>
<dbReference type="FunCoup" id="A0A066W2H2">
    <property type="interactions" value="262"/>
</dbReference>
<feature type="region of interest" description="Disordered" evidence="6">
    <location>
        <begin position="271"/>
        <end position="299"/>
    </location>
</feature>
<keyword evidence="4 7" id="KW-1133">Transmembrane helix</keyword>
<dbReference type="EMBL" id="JMSN01000026">
    <property type="protein sequence ID" value="KDN48177.1"/>
    <property type="molecule type" value="Genomic_DNA"/>
</dbReference>
<organism evidence="10 11">
    <name type="scientific">Tilletiaria anomala (strain ATCC 24038 / CBS 436.72 / UBC 951)</name>
    <dbReference type="NCBI Taxonomy" id="1037660"/>
    <lineage>
        <taxon>Eukaryota</taxon>
        <taxon>Fungi</taxon>
        <taxon>Dikarya</taxon>
        <taxon>Basidiomycota</taxon>
        <taxon>Ustilaginomycotina</taxon>
        <taxon>Exobasidiomycetes</taxon>
        <taxon>Georgefischeriales</taxon>
        <taxon>Tilletiariaceae</taxon>
        <taxon>Tilletiaria</taxon>
    </lineage>
</organism>
<dbReference type="GO" id="GO:0030134">
    <property type="term" value="C:COPII-coated ER to Golgi transport vesicle"/>
    <property type="evidence" value="ECO:0007669"/>
    <property type="project" value="TreeGrafter"/>
</dbReference>
<dbReference type="GO" id="GO:0000139">
    <property type="term" value="C:Golgi membrane"/>
    <property type="evidence" value="ECO:0007669"/>
    <property type="project" value="TreeGrafter"/>
</dbReference>
<evidence type="ECO:0000256" key="5">
    <source>
        <dbReference type="ARBA" id="ARBA00023136"/>
    </source>
</evidence>
<keyword evidence="11" id="KW-1185">Reference proteome</keyword>
<dbReference type="OrthoDB" id="270293at2759"/>
<keyword evidence="5 7" id="KW-0472">Membrane</keyword>
<dbReference type="InterPro" id="IPR051136">
    <property type="entry name" value="Intracellular_Lectin-GPT"/>
</dbReference>
<dbReference type="PROSITE" id="PS51328">
    <property type="entry name" value="L_LECTIN_LIKE"/>
    <property type="match status" value="1"/>
</dbReference>
<evidence type="ECO:0000256" key="8">
    <source>
        <dbReference type="SAM" id="SignalP"/>
    </source>
</evidence>
<evidence type="ECO:0000256" key="6">
    <source>
        <dbReference type="SAM" id="MobiDB-lite"/>
    </source>
</evidence>
<reference evidence="10 11" key="1">
    <citation type="submission" date="2014-05" db="EMBL/GenBank/DDBJ databases">
        <title>Draft genome sequence of a rare smut relative, Tilletiaria anomala UBC 951.</title>
        <authorList>
            <consortium name="DOE Joint Genome Institute"/>
            <person name="Toome M."/>
            <person name="Kuo A."/>
            <person name="Henrissat B."/>
            <person name="Lipzen A."/>
            <person name="Tritt A."/>
            <person name="Yoshinaga Y."/>
            <person name="Zane M."/>
            <person name="Barry K."/>
            <person name="Grigoriev I.V."/>
            <person name="Spatafora J.W."/>
            <person name="Aimea M.C."/>
        </authorList>
    </citation>
    <scope>NUCLEOTIDE SEQUENCE [LARGE SCALE GENOMIC DNA]</scope>
    <source>
        <strain evidence="10 11">UBC 951</strain>
    </source>
</reference>
<comment type="subcellular location">
    <subcellularLocation>
        <location evidence="1">Membrane</location>
        <topology evidence="1">Single-pass type I membrane protein</topology>
    </subcellularLocation>
</comment>
<feature type="compositionally biased region" description="Basic and acidic residues" evidence="6">
    <location>
        <begin position="278"/>
        <end position="291"/>
    </location>
</feature>
<dbReference type="PANTHER" id="PTHR12223">
    <property type="entry name" value="VESICULAR MANNOSE-BINDING LECTIN"/>
    <property type="match status" value="1"/>
</dbReference>
<evidence type="ECO:0000256" key="4">
    <source>
        <dbReference type="ARBA" id="ARBA00022989"/>
    </source>
</evidence>
<dbReference type="GO" id="GO:0005537">
    <property type="term" value="F:D-mannose binding"/>
    <property type="evidence" value="ECO:0007669"/>
    <property type="project" value="TreeGrafter"/>
</dbReference>
<feature type="transmembrane region" description="Helical" evidence="7">
    <location>
        <begin position="305"/>
        <end position="334"/>
    </location>
</feature>
<evidence type="ECO:0000256" key="7">
    <source>
        <dbReference type="SAM" id="Phobius"/>
    </source>
</evidence>
<evidence type="ECO:0000256" key="1">
    <source>
        <dbReference type="ARBA" id="ARBA00004479"/>
    </source>
</evidence>